<comment type="similarity">
    <text evidence="8">Belongs to the glycosyltransferase 2 family. CrtQ subfamily.</text>
</comment>
<dbReference type="CAZy" id="GT2">
    <property type="family name" value="Glycosyltransferase Family 2"/>
</dbReference>
<feature type="domain" description="Glycosyltransferase 2-like" evidence="10">
    <location>
        <begin position="12"/>
        <end position="134"/>
    </location>
</feature>
<dbReference type="NCBIfam" id="TIGR04283">
    <property type="entry name" value="glyco_like_mftF"/>
    <property type="match status" value="1"/>
</dbReference>
<evidence type="ECO:0000259" key="10">
    <source>
        <dbReference type="Pfam" id="PF00535"/>
    </source>
</evidence>
<protein>
    <recommendedName>
        <fullName evidence="9">4,4'-diaponeurosporenoate glycosyltransferase</fullName>
    </recommendedName>
</protein>
<dbReference type="GO" id="GO:0016757">
    <property type="term" value="F:glycosyltransferase activity"/>
    <property type="evidence" value="ECO:0007669"/>
    <property type="project" value="UniProtKB-KW"/>
</dbReference>
<evidence type="ECO:0000256" key="8">
    <source>
        <dbReference type="ARBA" id="ARBA00038120"/>
    </source>
</evidence>
<dbReference type="GO" id="GO:0005886">
    <property type="term" value="C:plasma membrane"/>
    <property type="evidence" value="ECO:0007669"/>
    <property type="project" value="UniProtKB-SubCell"/>
</dbReference>
<dbReference type="InterPro" id="IPR029044">
    <property type="entry name" value="Nucleotide-diphossugar_trans"/>
</dbReference>
<evidence type="ECO:0000256" key="6">
    <source>
        <dbReference type="ARBA" id="ARBA00037281"/>
    </source>
</evidence>
<evidence type="ECO:0000256" key="2">
    <source>
        <dbReference type="ARBA" id="ARBA00022475"/>
    </source>
</evidence>
<evidence type="ECO:0000256" key="1">
    <source>
        <dbReference type="ARBA" id="ARBA00004236"/>
    </source>
</evidence>
<dbReference type="PANTHER" id="PTHR43646">
    <property type="entry name" value="GLYCOSYLTRANSFERASE"/>
    <property type="match status" value="1"/>
</dbReference>
<organism evidence="11 12">
    <name type="scientific">Acaryochloris marina (strain MBIC 11017)</name>
    <dbReference type="NCBI Taxonomy" id="329726"/>
    <lineage>
        <taxon>Bacteria</taxon>
        <taxon>Bacillati</taxon>
        <taxon>Cyanobacteriota</taxon>
        <taxon>Cyanophyceae</taxon>
        <taxon>Acaryochloridales</taxon>
        <taxon>Acaryochloridaceae</taxon>
        <taxon>Acaryochloris</taxon>
    </lineage>
</organism>
<dbReference type="CDD" id="cd02522">
    <property type="entry name" value="GT_2_like_a"/>
    <property type="match status" value="1"/>
</dbReference>
<dbReference type="InterPro" id="IPR001173">
    <property type="entry name" value="Glyco_trans_2-like"/>
</dbReference>
<evidence type="ECO:0000256" key="7">
    <source>
        <dbReference type="ARBA" id="ARBA00037904"/>
    </source>
</evidence>
<dbReference type="SUPFAM" id="SSF53448">
    <property type="entry name" value="Nucleotide-diphospho-sugar transferases"/>
    <property type="match status" value="1"/>
</dbReference>
<dbReference type="Proteomes" id="UP000000268">
    <property type="component" value="Chromosome"/>
</dbReference>
<keyword evidence="3" id="KW-0328">Glycosyltransferase</keyword>
<comment type="function">
    <text evidence="6">Catalyzes the glycosylation of 4,4'-diaponeurosporenoate, i.e. the esterification of glucose at the C1'' position with the carboxyl group of 4,4'-diaponeurosporenic acid, to form glycosyl-4,4'-diaponeurosporenoate. This is a step in the biosynthesis of staphyloxanthin, an orange pigment present in most staphylococci strains.</text>
</comment>
<keyword evidence="2" id="KW-1003">Cell membrane</keyword>
<dbReference type="RefSeq" id="WP_012162906.1">
    <property type="nucleotide sequence ID" value="NC_009925.1"/>
</dbReference>
<keyword evidence="5" id="KW-0472">Membrane</keyword>
<evidence type="ECO:0000256" key="3">
    <source>
        <dbReference type="ARBA" id="ARBA00022676"/>
    </source>
</evidence>
<dbReference type="STRING" id="329726.AM1_2432"/>
<dbReference type="eggNOG" id="COG1215">
    <property type="taxonomic scope" value="Bacteria"/>
</dbReference>
<dbReference type="PANTHER" id="PTHR43646:SF2">
    <property type="entry name" value="GLYCOSYLTRANSFERASE 2-LIKE DOMAIN-CONTAINING PROTEIN"/>
    <property type="match status" value="1"/>
</dbReference>
<comment type="subcellular location">
    <subcellularLocation>
        <location evidence="1">Cell membrane</location>
    </subcellularLocation>
</comment>
<evidence type="ECO:0000313" key="12">
    <source>
        <dbReference type="Proteomes" id="UP000000268"/>
    </source>
</evidence>
<proteinExistence type="inferred from homology"/>
<dbReference type="Pfam" id="PF00535">
    <property type="entry name" value="Glycos_transf_2"/>
    <property type="match status" value="1"/>
</dbReference>
<dbReference type="AlphaFoldDB" id="B0C449"/>
<keyword evidence="4 11" id="KW-0808">Transferase</keyword>
<dbReference type="KEGG" id="amr:AM1_2432"/>
<dbReference type="InterPro" id="IPR026461">
    <property type="entry name" value="Trfase_2_rSAM/seldom_assoc"/>
</dbReference>
<evidence type="ECO:0000256" key="9">
    <source>
        <dbReference type="ARBA" id="ARBA00040345"/>
    </source>
</evidence>
<keyword evidence="12" id="KW-1185">Reference proteome</keyword>
<evidence type="ECO:0000256" key="4">
    <source>
        <dbReference type="ARBA" id="ARBA00022679"/>
    </source>
</evidence>
<comment type="pathway">
    <text evidence="7">Carotenoid biosynthesis; staphyloxanthin biosynthesis; staphyloxanthin from farnesyl diphosphate: step 4/5.</text>
</comment>
<dbReference type="HOGENOM" id="CLU_025996_17_3_3"/>
<dbReference type="Gene3D" id="3.90.550.10">
    <property type="entry name" value="Spore Coat Polysaccharide Biosynthesis Protein SpsA, Chain A"/>
    <property type="match status" value="1"/>
</dbReference>
<dbReference type="EMBL" id="CP000828">
    <property type="protein sequence ID" value="ABW27440.1"/>
    <property type="molecule type" value="Genomic_DNA"/>
</dbReference>
<gene>
    <name evidence="11" type="ordered locus">AM1_2432</name>
</gene>
<evidence type="ECO:0000313" key="11">
    <source>
        <dbReference type="EMBL" id="ABW27440.1"/>
    </source>
</evidence>
<reference evidence="11 12" key="1">
    <citation type="journal article" date="2008" name="Proc. Natl. Acad. Sci. U.S.A.">
        <title>Niche adaptation and genome expansion in the chlorophyll d-producing cyanobacterium Acaryochloris marina.</title>
        <authorList>
            <person name="Swingley W.D."/>
            <person name="Chen M."/>
            <person name="Cheung P.C."/>
            <person name="Conrad A.L."/>
            <person name="Dejesa L.C."/>
            <person name="Hao J."/>
            <person name="Honchak B.M."/>
            <person name="Karbach L.E."/>
            <person name="Kurdoglu A."/>
            <person name="Lahiri S."/>
            <person name="Mastrian S.D."/>
            <person name="Miyashita H."/>
            <person name="Page L."/>
            <person name="Ramakrishna P."/>
            <person name="Satoh S."/>
            <person name="Sattley W.M."/>
            <person name="Shimada Y."/>
            <person name="Taylor H.L."/>
            <person name="Tomo T."/>
            <person name="Tsuchiya T."/>
            <person name="Wang Z.T."/>
            <person name="Raymond J."/>
            <person name="Mimuro M."/>
            <person name="Blankenship R.E."/>
            <person name="Touchman J.W."/>
        </authorList>
    </citation>
    <scope>NUCLEOTIDE SEQUENCE [LARGE SCALE GENOMIC DNA]</scope>
    <source>
        <strain evidence="12">MBIC 11017</strain>
    </source>
</reference>
<sequence>MTSWATMHPELSIVIPVLYEGANILRLVDHLQAIAGDIVYEVLVVDGDPEGSTLKYLPPDIQGITAPAGRGSQMNAGAKLAQAPTLLFLHADTRLPSTALAQIKLTMAQAAAGAFDLGIDSPRAGLKWISRVASVRSRLTRIPYGDQAIFVNRTTFNQVGGFPNIPIMEDVALMQRLKQQGIPIQFVCDRVLVSPRRWEQEGILRCTLRNWALLGLYTLGVSPHRLWRWYRPPSLPKSGLKN</sequence>
<evidence type="ECO:0000256" key="5">
    <source>
        <dbReference type="ARBA" id="ARBA00023136"/>
    </source>
</evidence>
<name>B0C449_ACAM1</name>
<accession>B0C449</accession>